<comment type="caution">
    <text evidence="1">The sequence shown here is derived from an EMBL/GenBank/DDBJ whole genome shotgun (WGS) entry which is preliminary data.</text>
</comment>
<reference evidence="1" key="1">
    <citation type="submission" date="2022-12" db="EMBL/GenBank/DDBJ databases">
        <title>Genome Sequence of Lasiodiplodia mahajangana.</title>
        <authorList>
            <person name="Buettner E."/>
        </authorList>
    </citation>
    <scope>NUCLEOTIDE SEQUENCE</scope>
    <source>
        <strain evidence="1">VT137</strain>
    </source>
</reference>
<gene>
    <name evidence="1" type="ORF">O1611_g5761</name>
</gene>
<keyword evidence="2" id="KW-1185">Reference proteome</keyword>
<organism evidence="1 2">
    <name type="scientific">Lasiodiplodia mahajangana</name>
    <dbReference type="NCBI Taxonomy" id="1108764"/>
    <lineage>
        <taxon>Eukaryota</taxon>
        <taxon>Fungi</taxon>
        <taxon>Dikarya</taxon>
        <taxon>Ascomycota</taxon>
        <taxon>Pezizomycotina</taxon>
        <taxon>Dothideomycetes</taxon>
        <taxon>Dothideomycetes incertae sedis</taxon>
        <taxon>Botryosphaeriales</taxon>
        <taxon>Botryosphaeriaceae</taxon>
        <taxon>Lasiodiplodia</taxon>
    </lineage>
</organism>
<sequence>MATANTTTTPEVQGTSGSARLVLPEECSISPSRRTFTIGAQNIGAGAKVHNGDNFYLARRASTFDRRRPAIVKWLSPLNFDGIHERIHYEASVADQSELSRDEQYAGKWLLESDQFDAWRTGEMRKLWYFGMPGAGKTVLASIIIEHLRELQSNLKRTTESPMIAFLYLSYKNIHTIEQLLGSVIRQLVQNEEPLPQPVTKLWARRNQGDDAATVKDLTELLKAVVQGRQGYIVIDALDECSPDYRLRLIKALEVESENLSLLVTSRLLDEISKGFENIPIRANSSDLDLFIDHEIETRSRLKRFSEQDRTLRSEIKDAVRKACDGIFDAVIAQSCITYMSLTVLEQPDDEENQMSYADDIYHVPDDRSAVEVLRAYQSSGPSTERLSFENKRNVFPFVDYATPHLRYHLNQIEAGSEISSNFVPSLARLLQDRSKRNYFLRMLGEHGLPRPYSHHHLAKLALGSNLSSSANEKDDASETEEDEEVDDGKSAWEDRADTLIEMILDDSNFDTDAESETDYDSDFTPSGSSSRRVNHGKFTALHLAAFLGWPPIIHTLLGLPEELKNVNTEDPWGRTPITIAANEGNWDVVPVLLSHGASVDTLSAEYCYILLHAAQTGRKDVFETLISQARGPLTLKPSDVAFMMAVMSAASDFIIFLFLFFKAVFSAWDQKPVPNLNRVSGTQDKEPRPTADGLGNHLQLVEASMLGNVETINDLIQDAKINFKNQHSVFHLMALFSAVEFDQPAAVQSLLGAGADVDMLDFGGSTPLHRAVSRNHVSVVKTLLAAKPNVEIRNDDGQTPWSSSLDREHREGNVPAPLSY</sequence>
<evidence type="ECO:0000313" key="1">
    <source>
        <dbReference type="EMBL" id="KAJ8127874.1"/>
    </source>
</evidence>
<name>A0ACC2JKG9_9PEZI</name>
<protein>
    <submittedName>
        <fullName evidence="1">Uncharacterized protein</fullName>
    </submittedName>
</protein>
<evidence type="ECO:0000313" key="2">
    <source>
        <dbReference type="Proteomes" id="UP001153332"/>
    </source>
</evidence>
<dbReference type="Proteomes" id="UP001153332">
    <property type="component" value="Unassembled WGS sequence"/>
</dbReference>
<accession>A0ACC2JKG9</accession>
<dbReference type="EMBL" id="JAPUUL010001269">
    <property type="protein sequence ID" value="KAJ8127874.1"/>
    <property type="molecule type" value="Genomic_DNA"/>
</dbReference>
<proteinExistence type="predicted"/>